<dbReference type="PANTHER" id="PTHR34475">
    <property type="match status" value="1"/>
</dbReference>
<organism evidence="3">
    <name type="scientific">hydrothermal vent metagenome</name>
    <dbReference type="NCBI Taxonomy" id="652676"/>
    <lineage>
        <taxon>unclassified sequences</taxon>
        <taxon>metagenomes</taxon>
        <taxon>ecological metagenomes</taxon>
    </lineage>
</organism>
<dbReference type="InterPro" id="IPR010982">
    <property type="entry name" value="Lambda_DNA-bd_dom_sf"/>
</dbReference>
<feature type="transmembrane region" description="Helical" evidence="2">
    <location>
        <begin position="132"/>
        <end position="153"/>
    </location>
</feature>
<name>A0A3B0T441_9ZZZZ</name>
<keyword evidence="2" id="KW-1133">Transmembrane helix</keyword>
<dbReference type="InterPro" id="IPR050400">
    <property type="entry name" value="Bact_Cytoskel_RodZ"/>
</dbReference>
<protein>
    <submittedName>
        <fullName evidence="3">Uncharacterized protein</fullName>
    </submittedName>
</protein>
<dbReference type="GO" id="GO:0003677">
    <property type="term" value="F:DNA binding"/>
    <property type="evidence" value="ECO:0007669"/>
    <property type="project" value="InterPro"/>
</dbReference>
<dbReference type="Gene3D" id="1.10.260.40">
    <property type="entry name" value="lambda repressor-like DNA-binding domains"/>
    <property type="match status" value="1"/>
</dbReference>
<dbReference type="EMBL" id="UOEN01000147">
    <property type="protein sequence ID" value="VAW13105.1"/>
    <property type="molecule type" value="Genomic_DNA"/>
</dbReference>
<keyword evidence="2" id="KW-0472">Membrane</keyword>
<dbReference type="AlphaFoldDB" id="A0A3B0T441"/>
<gene>
    <name evidence="3" type="ORF">MNBD_BACTEROID05-1283</name>
</gene>
<proteinExistence type="predicted"/>
<evidence type="ECO:0000256" key="1">
    <source>
        <dbReference type="SAM" id="MobiDB-lite"/>
    </source>
</evidence>
<reference evidence="3" key="1">
    <citation type="submission" date="2018-06" db="EMBL/GenBank/DDBJ databases">
        <authorList>
            <person name="Zhirakovskaya E."/>
        </authorList>
    </citation>
    <scope>NUCLEOTIDE SEQUENCE</scope>
</reference>
<dbReference type="PANTHER" id="PTHR34475:SF1">
    <property type="entry name" value="CYTOSKELETON PROTEIN RODZ"/>
    <property type="match status" value="1"/>
</dbReference>
<accession>A0A3B0T441</accession>
<feature type="region of interest" description="Disordered" evidence="1">
    <location>
        <begin position="1"/>
        <end position="32"/>
    </location>
</feature>
<keyword evidence="2" id="KW-0812">Transmembrane</keyword>
<dbReference type="CDD" id="cd00093">
    <property type="entry name" value="HTH_XRE"/>
    <property type="match status" value="1"/>
</dbReference>
<evidence type="ECO:0000313" key="3">
    <source>
        <dbReference type="EMBL" id="VAW13105.1"/>
    </source>
</evidence>
<dbReference type="InterPro" id="IPR001387">
    <property type="entry name" value="Cro/C1-type_HTH"/>
</dbReference>
<evidence type="ECO:0000256" key="2">
    <source>
        <dbReference type="SAM" id="Phobius"/>
    </source>
</evidence>
<sequence>MNSDLTESKQEFKRAKPLEDLTQKKPDAAQGDLLKKAREKSGLSLETIHEETKIPMDALRAIEEGYTIRTLSPFYITGFVKIYAQYLGINVEDIIDDYHSEKLPKYIKKNVEDFELPLWITDLKKHVTKKNLLIAGGVFLGLFLMFKVINIFANRPAKPEIKNIKAGKKEASTKKIKKISAASKKKSASKKIEKKQAPVQFVKTQKLSATSSQTNPSRVITPAKIVTKDVTLTVRAKESSFLIVKSDNTIVFQATLRRGSVETWMADEKIELSGKRINQLEFELNGKMIGALGRKERRAKRVIVTKDGLSVSK</sequence>
<dbReference type="Pfam" id="PF13413">
    <property type="entry name" value="HTH_25"/>
    <property type="match status" value="1"/>
</dbReference>
<dbReference type="SUPFAM" id="SSF47413">
    <property type="entry name" value="lambda repressor-like DNA-binding domains"/>
    <property type="match status" value="1"/>
</dbReference>